<gene>
    <name evidence="2" type="ORF">SAMN05192568_102152</name>
</gene>
<dbReference type="AlphaFoldDB" id="A0A1I4NLC0"/>
<reference evidence="3" key="1">
    <citation type="submission" date="2016-10" db="EMBL/GenBank/DDBJ databases">
        <authorList>
            <person name="Varghese N."/>
            <person name="Submissions S."/>
        </authorList>
    </citation>
    <scope>NUCLEOTIDE SEQUENCE [LARGE SCALE GENOMIC DNA]</scope>
    <source>
        <strain evidence="3">BL36</strain>
    </source>
</reference>
<evidence type="ECO:0000313" key="3">
    <source>
        <dbReference type="Proteomes" id="UP000199048"/>
    </source>
</evidence>
<dbReference type="STRING" id="582667.SAMN05192568_102152"/>
<accession>A0A1I4NLC0</accession>
<evidence type="ECO:0000256" key="1">
    <source>
        <dbReference type="SAM" id="MobiDB-lite"/>
    </source>
</evidence>
<feature type="compositionally biased region" description="Acidic residues" evidence="1">
    <location>
        <begin position="131"/>
        <end position="140"/>
    </location>
</feature>
<name>A0A1I4NLC0_9HYPH</name>
<keyword evidence="3" id="KW-1185">Reference proteome</keyword>
<sequence>MAKREHIDENERQRRRERVELVGTLAWGEHSWQTPLARELDIPQPRVGQWLLKPSADKRVNVPPKPVPSHVMDALPAIARDKAADLRRRAAELEALYPDGGAPPRAQGEPGAAGEAPRESGPTAAAAEAEAAPEGEDFDVDGFLAQVMEAGPTDWGAHRGEDLL</sequence>
<evidence type="ECO:0000313" key="2">
    <source>
        <dbReference type="EMBL" id="SFM16276.1"/>
    </source>
</evidence>
<dbReference type="RefSeq" id="WP_092043223.1">
    <property type="nucleotide sequence ID" value="NZ_FOTK01000021.1"/>
</dbReference>
<feature type="region of interest" description="Disordered" evidence="1">
    <location>
        <begin position="92"/>
        <end position="164"/>
    </location>
</feature>
<organism evidence="2 3">
    <name type="scientific">Methylobacterium pseudosasicola</name>
    <dbReference type="NCBI Taxonomy" id="582667"/>
    <lineage>
        <taxon>Bacteria</taxon>
        <taxon>Pseudomonadati</taxon>
        <taxon>Pseudomonadota</taxon>
        <taxon>Alphaproteobacteria</taxon>
        <taxon>Hyphomicrobiales</taxon>
        <taxon>Methylobacteriaceae</taxon>
        <taxon>Methylobacterium</taxon>
    </lineage>
</organism>
<dbReference type="Proteomes" id="UP000199048">
    <property type="component" value="Unassembled WGS sequence"/>
</dbReference>
<proteinExistence type="predicted"/>
<protein>
    <submittedName>
        <fullName evidence="2">Uncharacterized protein</fullName>
    </submittedName>
</protein>
<dbReference type="EMBL" id="FOTK01000021">
    <property type="protein sequence ID" value="SFM16276.1"/>
    <property type="molecule type" value="Genomic_DNA"/>
</dbReference>
<feature type="compositionally biased region" description="Low complexity" evidence="1">
    <location>
        <begin position="93"/>
        <end position="130"/>
    </location>
</feature>